<feature type="transmembrane region" description="Helical" evidence="2">
    <location>
        <begin position="139"/>
        <end position="159"/>
    </location>
</feature>
<gene>
    <name evidence="3" type="ORF">SAMN04489793_2589</name>
</gene>
<dbReference type="EMBL" id="FNSA01000003">
    <property type="protein sequence ID" value="SEC55596.1"/>
    <property type="molecule type" value="Genomic_DNA"/>
</dbReference>
<feature type="transmembrane region" description="Helical" evidence="2">
    <location>
        <begin position="69"/>
        <end position="86"/>
    </location>
</feature>
<dbReference type="OrthoDB" id="9767931at2"/>
<evidence type="ECO:0000313" key="3">
    <source>
        <dbReference type="EMBL" id="SEC55596.1"/>
    </source>
</evidence>
<feature type="transmembrane region" description="Helical" evidence="2">
    <location>
        <begin position="329"/>
        <end position="351"/>
    </location>
</feature>
<feature type="transmembrane region" description="Helical" evidence="2">
    <location>
        <begin position="165"/>
        <end position="183"/>
    </location>
</feature>
<name>A0A1H4TGJ2_TSUTY</name>
<dbReference type="Pfam" id="PF13687">
    <property type="entry name" value="DUF4153"/>
    <property type="match status" value="1"/>
</dbReference>
<accession>A0A1H4TGJ2</accession>
<feature type="transmembrane region" description="Helical" evidence="2">
    <location>
        <begin position="116"/>
        <end position="134"/>
    </location>
</feature>
<dbReference type="STRING" id="57704.SAMN04489793_2589"/>
<evidence type="ECO:0000313" key="4">
    <source>
        <dbReference type="Proteomes" id="UP000182241"/>
    </source>
</evidence>
<feature type="transmembrane region" description="Helical" evidence="2">
    <location>
        <begin position="93"/>
        <end position="110"/>
    </location>
</feature>
<reference evidence="4" key="1">
    <citation type="submission" date="2016-10" db="EMBL/GenBank/DDBJ databases">
        <authorList>
            <person name="Varghese N."/>
            <person name="Submissions S."/>
        </authorList>
    </citation>
    <scope>NUCLEOTIDE SEQUENCE [LARGE SCALE GENOMIC DNA]</scope>
    <source>
        <strain evidence="4">DSM 44234</strain>
    </source>
</reference>
<keyword evidence="4" id="KW-1185">Reference proteome</keyword>
<protein>
    <submittedName>
        <fullName evidence="3">Uncharacterized protein</fullName>
    </submittedName>
</protein>
<proteinExistence type="predicted"/>
<keyword evidence="2" id="KW-0812">Transmembrane</keyword>
<keyword evidence="2" id="KW-0472">Membrane</keyword>
<feature type="region of interest" description="Disordered" evidence="1">
    <location>
        <begin position="1"/>
        <end position="37"/>
    </location>
</feature>
<feature type="transmembrane region" description="Helical" evidence="2">
    <location>
        <begin position="240"/>
        <end position="262"/>
    </location>
</feature>
<dbReference type="AlphaFoldDB" id="A0A1H4TGJ2"/>
<dbReference type="RefSeq" id="WP_139286142.1">
    <property type="nucleotide sequence ID" value="NZ_CBDRGN010000001.1"/>
</dbReference>
<organism evidence="3 4">
    <name type="scientific">Tsukamurella tyrosinosolvens</name>
    <dbReference type="NCBI Taxonomy" id="57704"/>
    <lineage>
        <taxon>Bacteria</taxon>
        <taxon>Bacillati</taxon>
        <taxon>Actinomycetota</taxon>
        <taxon>Actinomycetes</taxon>
        <taxon>Mycobacteriales</taxon>
        <taxon>Tsukamurellaceae</taxon>
        <taxon>Tsukamurella</taxon>
    </lineage>
</organism>
<dbReference type="InterPro" id="IPR025291">
    <property type="entry name" value="DUF4153"/>
</dbReference>
<keyword evidence="2" id="KW-1133">Transmembrane helix</keyword>
<evidence type="ECO:0000256" key="2">
    <source>
        <dbReference type="SAM" id="Phobius"/>
    </source>
</evidence>
<feature type="transmembrane region" description="Helical" evidence="2">
    <location>
        <begin position="402"/>
        <end position="420"/>
    </location>
</feature>
<feature type="transmembrane region" description="Helical" evidence="2">
    <location>
        <begin position="360"/>
        <end position="382"/>
    </location>
</feature>
<dbReference type="Proteomes" id="UP000182241">
    <property type="component" value="Unassembled WGS sequence"/>
</dbReference>
<evidence type="ECO:0000256" key="1">
    <source>
        <dbReference type="SAM" id="MobiDB-lite"/>
    </source>
</evidence>
<feature type="transmembrane region" description="Helical" evidence="2">
    <location>
        <begin position="283"/>
        <end position="309"/>
    </location>
</feature>
<feature type="transmembrane region" description="Helical" evidence="2">
    <location>
        <begin position="195"/>
        <end position="220"/>
    </location>
</feature>
<sequence length="534" mass="56550">MTLPPPSHGPTGSWSPARNPVDGPVQAPIPPLRPGEPVRVYGPPLPPESGTDVLFGAFWPDRDVPVRPALLAGAIVVGVLAAVLLPDHGVTSVAGLLVAAALLLAPLTFARNRRSPFTWAVGAIAAGLTSLLVLRAAGWLAALVVLALVPLVFSALSGARTVRDIAVSAALWPLSLLRAAPWAKRTVGTVRRLPIGWPVLRTLALCVAALVVFGALFATGDAVFGSWVQALLPRFDGDELFGRAALAAVVTVLAVGIGYTAINPPGRVLGPTPFADRRALKRFEWLAPLVVVIAMFAGFVAAQATTLWAGHDYVQRTAGVTYAESVHKGFGQLTVATLLALVVVGLTWWAAPRETRSDRLALSVALGTLCALALVVVASALYRMHVYQQAYGFTVLRLVVDAFELWMGLLLILTALAVALRAVAQLPRAAVCSAALVLFGLGVMNPEAWVAEHNVERFRESGKVDVDYLATLGPDARPAIAQLPPDLAQCAVRPRFSDDRSWLDWNLGRSRADAVTIESKRDTDACGDGRSTTR</sequence>